<proteinExistence type="inferred from homology"/>
<evidence type="ECO:0000256" key="5">
    <source>
        <dbReference type="ARBA" id="ARBA00022927"/>
    </source>
</evidence>
<dbReference type="GO" id="GO:0043162">
    <property type="term" value="P:ubiquitin-dependent protein catabolic process via the multivesicular body sorting pathway"/>
    <property type="evidence" value="ECO:0000318"/>
    <property type="project" value="GO_Central"/>
</dbReference>
<evidence type="ECO:0000256" key="2">
    <source>
        <dbReference type="ARBA" id="ARBA00007617"/>
    </source>
</evidence>
<dbReference type="InterPro" id="IPR017435">
    <property type="entry name" value="ESCRT-1_cplx_Vps37_fungi"/>
</dbReference>
<accession>Q750X8</accession>
<feature type="coiled-coil region" evidence="7">
    <location>
        <begin position="55"/>
        <end position="96"/>
    </location>
</feature>
<dbReference type="PANTHER" id="PTHR13678:SF2">
    <property type="entry name" value="VACUOLAR PROTEIN SORTING-ASSOCIATED PROTEIN 37A"/>
    <property type="match status" value="1"/>
</dbReference>
<dbReference type="STRING" id="284811.Q750X8"/>
<dbReference type="InterPro" id="IPR029012">
    <property type="entry name" value="Helix_hairpin_bin_sf"/>
</dbReference>
<name>Q750X8_EREGS</name>
<gene>
    <name evidence="9" type="ORF">AGOS_AGL189C</name>
</gene>
<dbReference type="FunCoup" id="Q750X8">
    <property type="interactions" value="42"/>
</dbReference>
<dbReference type="eggNOG" id="ENOG502S6GM">
    <property type="taxonomic scope" value="Eukaryota"/>
</dbReference>
<dbReference type="Pfam" id="PF07200">
    <property type="entry name" value="Mod_r"/>
    <property type="match status" value="1"/>
</dbReference>
<evidence type="ECO:0000259" key="8">
    <source>
        <dbReference type="PROSITE" id="PS51314"/>
    </source>
</evidence>
<evidence type="ECO:0000256" key="3">
    <source>
        <dbReference type="ARBA" id="ARBA00022448"/>
    </source>
</evidence>
<dbReference type="PIRSF" id="PIRSF038214">
    <property type="entry name" value="ESCRT1_Vps37_fungi"/>
    <property type="match status" value="1"/>
</dbReference>
<evidence type="ECO:0000256" key="7">
    <source>
        <dbReference type="SAM" id="Coils"/>
    </source>
</evidence>
<evidence type="ECO:0000313" key="9">
    <source>
        <dbReference type="EMBL" id="AAS54302.1"/>
    </source>
</evidence>
<evidence type="ECO:0000256" key="4">
    <source>
        <dbReference type="ARBA" id="ARBA00022753"/>
    </source>
</evidence>
<dbReference type="SUPFAM" id="SSF140111">
    <property type="entry name" value="Endosomal sorting complex assembly domain"/>
    <property type="match status" value="1"/>
</dbReference>
<dbReference type="GO" id="GO:0032509">
    <property type="term" value="P:endosome transport via multivesicular body sorting pathway"/>
    <property type="evidence" value="ECO:0007669"/>
    <property type="project" value="InterPro"/>
</dbReference>
<evidence type="ECO:0000256" key="1">
    <source>
        <dbReference type="ARBA" id="ARBA00004177"/>
    </source>
</evidence>
<dbReference type="GO" id="GO:0000813">
    <property type="term" value="C:ESCRT I complex"/>
    <property type="evidence" value="ECO:0000318"/>
    <property type="project" value="GO_Central"/>
</dbReference>
<dbReference type="Gene3D" id="1.10.287.660">
    <property type="entry name" value="Helix hairpin bin"/>
    <property type="match status" value="1"/>
</dbReference>
<dbReference type="OrthoDB" id="4035847at2759"/>
<dbReference type="InParanoid" id="Q750X8"/>
<reference evidence="9 10" key="1">
    <citation type="journal article" date="2004" name="Science">
        <title>The Ashbya gossypii genome as a tool for mapping the ancient Saccharomyces cerevisiae genome.</title>
        <authorList>
            <person name="Dietrich F.S."/>
            <person name="Voegeli S."/>
            <person name="Brachat S."/>
            <person name="Lerch A."/>
            <person name="Gates K."/>
            <person name="Steiner S."/>
            <person name="Mohr C."/>
            <person name="Pohlmann R."/>
            <person name="Luedi P."/>
            <person name="Choi S."/>
            <person name="Wing R.A."/>
            <person name="Flavier A."/>
            <person name="Gaffney T.D."/>
            <person name="Philippsen P."/>
        </authorList>
    </citation>
    <scope>NUCLEOTIDE SEQUENCE [LARGE SCALE GENOMIC DNA]</scope>
    <source>
        <strain evidence="10">ATCC 10895 / CBS 109.51 / FGSC 9923 / NRRL Y-1056</strain>
    </source>
</reference>
<feature type="domain" description="VPS37 C-terminal" evidence="8">
    <location>
        <begin position="98"/>
        <end position="179"/>
    </location>
</feature>
<keyword evidence="5 6" id="KW-0653">Protein transport</keyword>
<evidence type="ECO:0000313" key="10">
    <source>
        <dbReference type="Proteomes" id="UP000000591"/>
    </source>
</evidence>
<feature type="coiled-coil region" evidence="7">
    <location>
        <begin position="121"/>
        <end position="148"/>
    </location>
</feature>
<comment type="similarity">
    <text evidence="2">Belongs to the VPS37 family.</text>
</comment>
<evidence type="ECO:0000256" key="6">
    <source>
        <dbReference type="PROSITE-ProRule" id="PRU00646"/>
    </source>
</evidence>
<dbReference type="HOGENOM" id="CLU_109465_0_0_1"/>
<dbReference type="GO" id="GO:0006612">
    <property type="term" value="P:protein targeting to membrane"/>
    <property type="evidence" value="ECO:0000318"/>
    <property type="project" value="GO_Central"/>
</dbReference>
<keyword evidence="10" id="KW-1185">Reference proteome</keyword>
<dbReference type="GeneID" id="4622771"/>
<dbReference type="PANTHER" id="PTHR13678">
    <property type="entry name" value="VACUOLAR PROTEIN SORTING-ASSOCIATED PROTEIN 37"/>
    <property type="match status" value="1"/>
</dbReference>
<organism evidence="9 10">
    <name type="scientific">Eremothecium gossypii (strain ATCC 10895 / CBS 109.51 / FGSC 9923 / NRRL Y-1056)</name>
    <name type="common">Yeast</name>
    <name type="synonym">Ashbya gossypii</name>
    <dbReference type="NCBI Taxonomy" id="284811"/>
    <lineage>
        <taxon>Eukaryota</taxon>
        <taxon>Fungi</taxon>
        <taxon>Dikarya</taxon>
        <taxon>Ascomycota</taxon>
        <taxon>Saccharomycotina</taxon>
        <taxon>Saccharomycetes</taxon>
        <taxon>Saccharomycetales</taxon>
        <taxon>Saccharomycetaceae</taxon>
        <taxon>Eremothecium</taxon>
    </lineage>
</organism>
<dbReference type="AlphaFoldDB" id="Q750X8"/>
<dbReference type="RefSeq" id="NP_986478.1">
    <property type="nucleotide sequence ID" value="NM_211540.1"/>
</dbReference>
<sequence length="179" mass="20612">MGTPVLPPKPCAAAGGPRAEVPLPRKAHLLSTAELQELLKAQDKLQLYVAGLCESEETQKRVEQQRKQLAEIRETFAGLEGERQRVQERLDGYQRLVFRYHEAWQAVDGACRARYDDGVLRARLQQEMRAAEAECRVLRAQLGDAEVDAFLTQYLRLRTEYHVRREKLETWEVQGALRR</sequence>
<reference evidence="10" key="2">
    <citation type="journal article" date="2013" name="G3 (Bethesda)">
        <title>Genomes of Ashbya fungi isolated from insects reveal four mating-type loci, numerous translocations, lack of transposons, and distinct gene duplications.</title>
        <authorList>
            <person name="Dietrich F.S."/>
            <person name="Voegeli S."/>
            <person name="Kuo S."/>
            <person name="Philippsen P."/>
        </authorList>
    </citation>
    <scope>GENOME REANNOTATION</scope>
    <source>
        <strain evidence="10">ATCC 10895 / CBS 109.51 / FGSC 9923 / NRRL Y-1056</strain>
    </source>
</reference>
<dbReference type="PROSITE" id="PS51314">
    <property type="entry name" value="VPS37_C"/>
    <property type="match status" value="1"/>
</dbReference>
<dbReference type="KEGG" id="ago:AGOS_AGL189C"/>
<dbReference type="InterPro" id="IPR009851">
    <property type="entry name" value="Mod_r"/>
</dbReference>
<protein>
    <submittedName>
        <fullName evidence="9">AGL189Cp</fullName>
    </submittedName>
</protein>
<dbReference type="Proteomes" id="UP000000591">
    <property type="component" value="Chromosome VII"/>
</dbReference>
<dbReference type="OMA" id="YVTKFHP"/>
<dbReference type="InterPro" id="IPR037202">
    <property type="entry name" value="ESCRT_assembly_dom"/>
</dbReference>
<dbReference type="GO" id="GO:0006623">
    <property type="term" value="P:protein targeting to vacuole"/>
    <property type="evidence" value="ECO:0000318"/>
    <property type="project" value="GO_Central"/>
</dbReference>
<keyword evidence="4" id="KW-0967">Endosome</keyword>
<dbReference type="EMBL" id="AE016820">
    <property type="protein sequence ID" value="AAS54302.1"/>
    <property type="molecule type" value="Genomic_DNA"/>
</dbReference>
<keyword evidence="7" id="KW-0175">Coiled coil</keyword>
<keyword evidence="3 6" id="KW-0813">Transport</keyword>
<comment type="subcellular location">
    <subcellularLocation>
        <location evidence="1">Endosome</location>
    </subcellularLocation>
</comment>